<keyword evidence="4 8" id="KW-0812">Transmembrane</keyword>
<dbReference type="InterPro" id="IPR050360">
    <property type="entry name" value="MFS_Sugar_Transporters"/>
</dbReference>
<feature type="transmembrane region" description="Helical" evidence="8">
    <location>
        <begin position="397"/>
        <end position="417"/>
    </location>
</feature>
<dbReference type="FunFam" id="1.20.1250.20:FF:000217">
    <property type="entry name" value="MFS lactose permease, putative"/>
    <property type="match status" value="1"/>
</dbReference>
<dbReference type="NCBIfam" id="TIGR00879">
    <property type="entry name" value="SP"/>
    <property type="match status" value="1"/>
</dbReference>
<comment type="caution">
    <text evidence="10">The sequence shown here is derived from an EMBL/GenBank/DDBJ whole genome shotgun (WGS) entry which is preliminary data.</text>
</comment>
<evidence type="ECO:0000256" key="6">
    <source>
        <dbReference type="ARBA" id="ARBA00023136"/>
    </source>
</evidence>
<dbReference type="SUPFAM" id="SSF103473">
    <property type="entry name" value="MFS general substrate transporter"/>
    <property type="match status" value="1"/>
</dbReference>
<feature type="domain" description="Major facilitator superfamily (MFS) profile" evidence="9">
    <location>
        <begin position="50"/>
        <end position="490"/>
    </location>
</feature>
<dbReference type="InterPro" id="IPR020846">
    <property type="entry name" value="MFS_dom"/>
</dbReference>
<evidence type="ECO:0000313" key="10">
    <source>
        <dbReference type="EMBL" id="KAJ9132114.1"/>
    </source>
</evidence>
<protein>
    <submittedName>
        <fullName evidence="10">Sugar transporter (Hexose transporter)</fullName>
    </submittedName>
</protein>
<evidence type="ECO:0000256" key="8">
    <source>
        <dbReference type="SAM" id="Phobius"/>
    </source>
</evidence>
<dbReference type="Gene3D" id="1.20.1250.20">
    <property type="entry name" value="MFS general substrate transporter like domains"/>
    <property type="match status" value="1"/>
</dbReference>
<dbReference type="PANTHER" id="PTHR48022">
    <property type="entry name" value="PLASTIDIC GLUCOSE TRANSPORTER 4"/>
    <property type="match status" value="1"/>
</dbReference>
<comment type="similarity">
    <text evidence="2 7">Belongs to the major facilitator superfamily. Sugar transporter (TC 2.A.1.1) family.</text>
</comment>
<organism evidence="10 11">
    <name type="scientific">Pleurostoma richardsiae</name>
    <dbReference type="NCBI Taxonomy" id="41990"/>
    <lineage>
        <taxon>Eukaryota</taxon>
        <taxon>Fungi</taxon>
        <taxon>Dikarya</taxon>
        <taxon>Ascomycota</taxon>
        <taxon>Pezizomycotina</taxon>
        <taxon>Sordariomycetes</taxon>
        <taxon>Sordariomycetidae</taxon>
        <taxon>Calosphaeriales</taxon>
        <taxon>Pleurostomataceae</taxon>
        <taxon>Pleurostoma</taxon>
    </lineage>
</organism>
<accession>A0AA38R7T5</accession>
<keyword evidence="6 8" id="KW-0472">Membrane</keyword>
<dbReference type="EMBL" id="JANBVO010000061">
    <property type="protein sequence ID" value="KAJ9132114.1"/>
    <property type="molecule type" value="Genomic_DNA"/>
</dbReference>
<evidence type="ECO:0000256" key="7">
    <source>
        <dbReference type="RuleBase" id="RU003346"/>
    </source>
</evidence>
<feature type="transmembrane region" description="Helical" evidence="8">
    <location>
        <begin position="211"/>
        <end position="230"/>
    </location>
</feature>
<evidence type="ECO:0000256" key="3">
    <source>
        <dbReference type="ARBA" id="ARBA00022448"/>
    </source>
</evidence>
<feature type="transmembrane region" description="Helical" evidence="8">
    <location>
        <begin position="44"/>
        <end position="63"/>
    </location>
</feature>
<gene>
    <name evidence="10" type="ORF">NKR23_g11450</name>
</gene>
<feature type="transmembrane region" description="Helical" evidence="8">
    <location>
        <begin position="178"/>
        <end position="199"/>
    </location>
</feature>
<comment type="subcellular location">
    <subcellularLocation>
        <location evidence="1">Membrane</location>
        <topology evidence="1">Multi-pass membrane protein</topology>
    </subcellularLocation>
</comment>
<sequence>MSNIADEKGGAVDHHDDGIHDADVVVDLAHQVEQKQYSPWTPKLIRLYLVLAVAYLCGCLNGYDGSLMGGLNGMTSYQRYFHMTVAGSSTGIVFAMYNIGSIAAVFFTGPVNDYLGRRWGMFTGSLLVIVGTCVQAPSTGRGQFLAGRFILGFGVSFCCVSAPCYVSELAHPKWRGTLTGLYNCTWYIGSIIASWVVYGCSYLDSSDAWRIPIWVQMVTSGIVVLGVYFLPESPRWLVAQDRHDEAVKVLATYHGEGQEDHPMVQLQLKEMAKQISSEASDKKWWDYHELWNTHSARRRLICVIGMACFGQLSGNSLSSYYLPAMLRSAGITEEHKVLALNGINPALCFLGAILGARMTDVIGRRPLLLYSIVFCSCCFAVITGTSKMATENPNATAAANTTVAFIFIFGIVFSFGWTPLQSMYIAETLPTATRAKGTALGNFASSCASTVIQYSSGPAFDKINYYFYLVFVFWDLFECVFMYFFFPETKDRTLEELAEVFEAKNPVTKSLEKRDARTVLNTLAVPHEKVVEAV</sequence>
<dbReference type="InterPro" id="IPR036259">
    <property type="entry name" value="MFS_trans_sf"/>
</dbReference>
<keyword evidence="10" id="KW-0762">Sugar transport</keyword>
<feature type="transmembrane region" description="Helical" evidence="8">
    <location>
        <begin position="367"/>
        <end position="385"/>
    </location>
</feature>
<reference evidence="10" key="1">
    <citation type="submission" date="2022-07" db="EMBL/GenBank/DDBJ databases">
        <title>Fungi with potential for degradation of polypropylene.</title>
        <authorList>
            <person name="Gostincar C."/>
        </authorList>
    </citation>
    <scope>NUCLEOTIDE SEQUENCE</scope>
    <source>
        <strain evidence="10">EXF-13308</strain>
    </source>
</reference>
<dbReference type="GO" id="GO:0016020">
    <property type="term" value="C:membrane"/>
    <property type="evidence" value="ECO:0007669"/>
    <property type="project" value="UniProtKB-SubCell"/>
</dbReference>
<dbReference type="PROSITE" id="PS50850">
    <property type="entry name" value="MFS"/>
    <property type="match status" value="1"/>
</dbReference>
<evidence type="ECO:0000256" key="4">
    <source>
        <dbReference type="ARBA" id="ARBA00022692"/>
    </source>
</evidence>
<dbReference type="PANTHER" id="PTHR48022:SF70">
    <property type="entry name" value="MONOSACCHARIDE TRANSPORTER, PUTATIVE (AFU_ORTHOLOGUE AFUA_5G14540)-RELATED"/>
    <property type="match status" value="1"/>
</dbReference>
<feature type="transmembrane region" description="Helical" evidence="8">
    <location>
        <begin position="144"/>
        <end position="166"/>
    </location>
</feature>
<evidence type="ECO:0000313" key="11">
    <source>
        <dbReference type="Proteomes" id="UP001174694"/>
    </source>
</evidence>
<keyword evidence="3 7" id="KW-0813">Transport</keyword>
<name>A0AA38R7T5_9PEZI</name>
<dbReference type="Pfam" id="PF00083">
    <property type="entry name" value="Sugar_tr"/>
    <property type="match status" value="1"/>
</dbReference>
<dbReference type="Proteomes" id="UP001174694">
    <property type="component" value="Unassembled WGS sequence"/>
</dbReference>
<dbReference type="InterPro" id="IPR003663">
    <property type="entry name" value="Sugar/inositol_transpt"/>
</dbReference>
<evidence type="ECO:0000259" key="9">
    <source>
        <dbReference type="PROSITE" id="PS50850"/>
    </source>
</evidence>
<dbReference type="AlphaFoldDB" id="A0AA38R7T5"/>
<keyword evidence="5 8" id="KW-1133">Transmembrane helix</keyword>
<evidence type="ECO:0000256" key="5">
    <source>
        <dbReference type="ARBA" id="ARBA00022989"/>
    </source>
</evidence>
<feature type="transmembrane region" description="Helical" evidence="8">
    <location>
        <begin position="300"/>
        <end position="322"/>
    </location>
</feature>
<dbReference type="PRINTS" id="PR00171">
    <property type="entry name" value="SUGRTRNSPORT"/>
</dbReference>
<evidence type="ECO:0000256" key="2">
    <source>
        <dbReference type="ARBA" id="ARBA00010992"/>
    </source>
</evidence>
<proteinExistence type="inferred from homology"/>
<feature type="transmembrane region" description="Helical" evidence="8">
    <location>
        <begin position="83"/>
        <end position="107"/>
    </location>
</feature>
<dbReference type="InterPro" id="IPR005828">
    <property type="entry name" value="MFS_sugar_transport-like"/>
</dbReference>
<feature type="transmembrane region" description="Helical" evidence="8">
    <location>
        <begin position="119"/>
        <end position="138"/>
    </location>
</feature>
<feature type="transmembrane region" description="Helical" evidence="8">
    <location>
        <begin position="337"/>
        <end position="355"/>
    </location>
</feature>
<feature type="transmembrane region" description="Helical" evidence="8">
    <location>
        <begin position="465"/>
        <end position="486"/>
    </location>
</feature>
<evidence type="ECO:0000256" key="1">
    <source>
        <dbReference type="ARBA" id="ARBA00004141"/>
    </source>
</evidence>
<keyword evidence="11" id="KW-1185">Reference proteome</keyword>
<dbReference type="GO" id="GO:0005351">
    <property type="term" value="F:carbohydrate:proton symporter activity"/>
    <property type="evidence" value="ECO:0007669"/>
    <property type="project" value="TreeGrafter"/>
</dbReference>